<accession>A0A2M4DIE5</accession>
<proteinExistence type="predicted"/>
<feature type="signal peptide" evidence="2">
    <location>
        <begin position="1"/>
        <end position="32"/>
    </location>
</feature>
<keyword evidence="2" id="KW-0732">Signal</keyword>
<reference evidence="3" key="1">
    <citation type="submission" date="2018-01" db="EMBL/GenBank/DDBJ databases">
        <title>An insight into the sialome of Amazonian anophelines.</title>
        <authorList>
            <person name="Ribeiro J.M."/>
            <person name="Scarpassa V."/>
            <person name="Calvo E."/>
        </authorList>
    </citation>
    <scope>NUCLEOTIDE SEQUENCE</scope>
</reference>
<evidence type="ECO:0000256" key="1">
    <source>
        <dbReference type="SAM" id="MobiDB-lite"/>
    </source>
</evidence>
<sequence>MHPTLSALTRGHRLSIVKVLLLLLLLHPSVSASSGYASRNVVVLLHTRELRHVPERHTHTHAHTLTPVVVGCQSAIAQSAPRRNHRSPLSARCGFKNSCNAKTGPAPGPTTSDL</sequence>
<dbReference type="AlphaFoldDB" id="A0A2M4DIE5"/>
<feature type="region of interest" description="Disordered" evidence="1">
    <location>
        <begin position="77"/>
        <end position="114"/>
    </location>
</feature>
<dbReference type="EMBL" id="GGFL01013117">
    <property type="protein sequence ID" value="MBW77295.1"/>
    <property type="molecule type" value="Transcribed_RNA"/>
</dbReference>
<evidence type="ECO:0000313" key="3">
    <source>
        <dbReference type="EMBL" id="MBW77295.1"/>
    </source>
</evidence>
<feature type="chain" id="PRO_5014676073" evidence="2">
    <location>
        <begin position="33"/>
        <end position="114"/>
    </location>
</feature>
<evidence type="ECO:0000256" key="2">
    <source>
        <dbReference type="SAM" id="SignalP"/>
    </source>
</evidence>
<protein>
    <submittedName>
        <fullName evidence="3">Putative secreted protein</fullName>
    </submittedName>
</protein>
<organism evidence="3">
    <name type="scientific">Anopheles darlingi</name>
    <name type="common">Mosquito</name>
    <dbReference type="NCBI Taxonomy" id="43151"/>
    <lineage>
        <taxon>Eukaryota</taxon>
        <taxon>Metazoa</taxon>
        <taxon>Ecdysozoa</taxon>
        <taxon>Arthropoda</taxon>
        <taxon>Hexapoda</taxon>
        <taxon>Insecta</taxon>
        <taxon>Pterygota</taxon>
        <taxon>Neoptera</taxon>
        <taxon>Endopterygota</taxon>
        <taxon>Diptera</taxon>
        <taxon>Nematocera</taxon>
        <taxon>Culicoidea</taxon>
        <taxon>Culicidae</taxon>
        <taxon>Anophelinae</taxon>
        <taxon>Anopheles</taxon>
    </lineage>
</organism>
<name>A0A2M4DIE5_ANODA</name>